<gene>
    <name evidence="3" type="ORF">N801_04540</name>
</gene>
<feature type="region of interest" description="Disordered" evidence="1">
    <location>
        <begin position="739"/>
        <end position="759"/>
    </location>
</feature>
<dbReference type="Proteomes" id="UP000030013">
    <property type="component" value="Unassembled WGS sequence"/>
</dbReference>
<evidence type="ECO:0000256" key="1">
    <source>
        <dbReference type="SAM" id="MobiDB-lite"/>
    </source>
</evidence>
<evidence type="ECO:0000313" key="4">
    <source>
        <dbReference type="Proteomes" id="UP000030013"/>
    </source>
</evidence>
<dbReference type="PROSITE" id="PS50800">
    <property type="entry name" value="SAP"/>
    <property type="match status" value="1"/>
</dbReference>
<dbReference type="EMBL" id="AVPL01000012">
    <property type="protein sequence ID" value="KGN41801.1"/>
    <property type="molecule type" value="Genomic_DNA"/>
</dbReference>
<dbReference type="OrthoDB" id="3415124at2"/>
<dbReference type="eggNOG" id="COG2378">
    <property type="taxonomic scope" value="Bacteria"/>
</dbReference>
<feature type="region of interest" description="Disordered" evidence="1">
    <location>
        <begin position="692"/>
        <end position="714"/>
    </location>
</feature>
<feature type="domain" description="SAP" evidence="2">
    <location>
        <begin position="139"/>
        <end position="173"/>
    </location>
</feature>
<keyword evidence="4" id="KW-1185">Reference proteome</keyword>
<dbReference type="STRING" id="1385519.N801_04540"/>
<dbReference type="AlphaFoldDB" id="A0A0A0K1X9"/>
<dbReference type="InterPro" id="IPR003034">
    <property type="entry name" value="SAP_dom"/>
</dbReference>
<comment type="caution">
    <text evidence="3">The sequence shown here is derived from an EMBL/GenBank/DDBJ whole genome shotgun (WGS) entry which is preliminary data.</text>
</comment>
<dbReference type="SMART" id="SM00513">
    <property type="entry name" value="SAP"/>
    <property type="match status" value="1"/>
</dbReference>
<sequence>MNAFVSWLARLDQRDLATVLGNRADVLHGTPPDDLTAVARRLATRRSLASALVASPKPALQVLTALLILGGDAPLARIAAMLDAGPSPADHLTKVGHWCRVLEASALVWLDEQHVHAAPGISDVLALPEGTGTPSRRLLDALTVAVLRLILQIWRLPWNGTKAELVDRLGAAFGDPVAVRERVGRLTDEQRDALLAEIDSHDAESDPALHRRRLTGLADAVRAGAEAGIVLTGYTPYEFSVPAEVVVVLRGHGLPFDRHEPVPPTSEASPHMVARESAAALQTFAEASITILDHVRDRPLTPLRHGGIGAREVSRVGKVCRIESQMVRLVLDLAYAAQLLVWDHTGYAWGESTREWRDLDAGTRTVTLLRAWPFLGWSPTLARGLDGSALAVGDSERACDRCTDARMSTLAEWLRIADGQGVTDSAMGELMTWLRPLDHFEHRALVVEEVSSATYRHRWGRTVTRTLPDPLWLVEVEPSLGVIAEEARMLGLVAHGAATAVLRELFGAPTGGSPDGTQNGPQDAETGLVRLVGSLLPQPVAQATFGSDLTAVVTGPPTGELSALLDSCADREGRGGAATWRFSTASVRRALDAGARAEDLETRLSAVSRGTLPQPLTYLLADVSRRHGSVRVFDGRAVLRSEDVELLAQIVADRKLRKLGLLSVVPTVAVATVASGEVLKALRAAGYLPMAGAGPGNGTDESVEGTNDRPGANPRQELDAMLRRLAAEDVMDLDALLPAHPARHEPETPEVAAARLAGR</sequence>
<dbReference type="RefSeq" id="WP_035935317.1">
    <property type="nucleotide sequence ID" value="NZ_AVPL01000012.1"/>
</dbReference>
<reference evidence="3 4" key="1">
    <citation type="submission" date="2013-08" db="EMBL/GenBank/DDBJ databases">
        <title>The genome sequence of Knoellia aerolata.</title>
        <authorList>
            <person name="Zhu W."/>
            <person name="Wang G."/>
        </authorList>
    </citation>
    <scope>NUCLEOTIDE SEQUENCE [LARGE SCALE GENOMIC DNA]</scope>
    <source>
        <strain evidence="3 4">DSM 18566</strain>
    </source>
</reference>
<evidence type="ECO:0000313" key="3">
    <source>
        <dbReference type="EMBL" id="KGN41801.1"/>
    </source>
</evidence>
<organism evidence="3 4">
    <name type="scientific">Knoellia aerolata DSM 18566</name>
    <dbReference type="NCBI Taxonomy" id="1385519"/>
    <lineage>
        <taxon>Bacteria</taxon>
        <taxon>Bacillati</taxon>
        <taxon>Actinomycetota</taxon>
        <taxon>Actinomycetes</taxon>
        <taxon>Micrococcales</taxon>
        <taxon>Intrasporangiaceae</taxon>
        <taxon>Knoellia</taxon>
    </lineage>
</organism>
<accession>A0A0A0K1X9</accession>
<dbReference type="InterPro" id="IPR032830">
    <property type="entry name" value="XPB/Ssl2_N"/>
</dbReference>
<dbReference type="Pfam" id="PF13625">
    <property type="entry name" value="Helicase_C_3"/>
    <property type="match status" value="1"/>
</dbReference>
<name>A0A0A0K1X9_9MICO</name>
<protein>
    <recommendedName>
        <fullName evidence="2">SAP domain-containing protein</fullName>
    </recommendedName>
</protein>
<proteinExistence type="predicted"/>
<evidence type="ECO:0000259" key="2">
    <source>
        <dbReference type="PROSITE" id="PS50800"/>
    </source>
</evidence>